<organism evidence="1 2">
    <name type="scientific">Parascaris univalens</name>
    <name type="common">Nematode worm</name>
    <dbReference type="NCBI Taxonomy" id="6257"/>
    <lineage>
        <taxon>Eukaryota</taxon>
        <taxon>Metazoa</taxon>
        <taxon>Ecdysozoa</taxon>
        <taxon>Nematoda</taxon>
        <taxon>Chromadorea</taxon>
        <taxon>Rhabditida</taxon>
        <taxon>Spirurina</taxon>
        <taxon>Ascaridomorpha</taxon>
        <taxon>Ascaridoidea</taxon>
        <taxon>Ascarididae</taxon>
        <taxon>Parascaris</taxon>
    </lineage>
</organism>
<evidence type="ECO:0000313" key="2">
    <source>
        <dbReference type="WBParaSite" id="PgB08_g073_t01"/>
    </source>
</evidence>
<reference evidence="2" key="1">
    <citation type="submission" date="2022-11" db="UniProtKB">
        <authorList>
            <consortium name="WormBaseParasite"/>
        </authorList>
    </citation>
    <scope>IDENTIFICATION</scope>
</reference>
<accession>A0A914ZM77</accession>
<name>A0A914ZM77_PARUN</name>
<dbReference type="WBParaSite" id="PgB08_g073_t01">
    <property type="protein sequence ID" value="PgB08_g073_t01"/>
    <property type="gene ID" value="PgB08_g073"/>
</dbReference>
<dbReference type="Proteomes" id="UP000887569">
    <property type="component" value="Unplaced"/>
</dbReference>
<proteinExistence type="predicted"/>
<dbReference type="AlphaFoldDB" id="A0A914ZM77"/>
<keyword evidence="1" id="KW-1185">Reference proteome</keyword>
<evidence type="ECO:0000313" key="1">
    <source>
        <dbReference type="Proteomes" id="UP000887569"/>
    </source>
</evidence>
<sequence>GENAEKICTYLTPTSCKWSSNCRWNEVGASSLHSTTPSSTYFLSTAFIFDFSTAFPFFENENVKSITSRNLVPSSIVFQLFLRHPSFFSRSLASSLQHSPSTRKNFKLILVTSAAAEKF</sequence>
<protein>
    <submittedName>
        <fullName evidence="2">Ovule protein</fullName>
    </submittedName>
</protein>